<keyword evidence="7" id="KW-1185">Reference proteome</keyword>
<evidence type="ECO:0000313" key="6">
    <source>
        <dbReference type="EMBL" id="KAJ6701255.1"/>
    </source>
</evidence>
<evidence type="ECO:0000259" key="5">
    <source>
        <dbReference type="PROSITE" id="PS50089"/>
    </source>
</evidence>
<accession>A0A9Q0T5I3</accession>
<reference evidence="6" key="1">
    <citation type="submission" date="2022-11" db="EMBL/GenBank/DDBJ databases">
        <authorList>
            <person name="Hyden B.L."/>
            <person name="Feng K."/>
            <person name="Yates T."/>
            <person name="Jawdy S."/>
            <person name="Smart L.B."/>
            <person name="Muchero W."/>
        </authorList>
    </citation>
    <scope>NUCLEOTIDE SEQUENCE</scope>
    <source>
        <tissue evidence="6">Shoot tip</tissue>
    </source>
</reference>
<dbReference type="Pfam" id="PF13920">
    <property type="entry name" value="zf-C3HC4_3"/>
    <property type="match status" value="1"/>
</dbReference>
<dbReference type="Proteomes" id="UP001151752">
    <property type="component" value="Chromosome 1"/>
</dbReference>
<evidence type="ECO:0000256" key="4">
    <source>
        <dbReference type="PROSITE-ProRule" id="PRU00175"/>
    </source>
</evidence>
<evidence type="ECO:0000256" key="2">
    <source>
        <dbReference type="ARBA" id="ARBA00022771"/>
    </source>
</evidence>
<dbReference type="InterPro" id="IPR013083">
    <property type="entry name" value="Znf_RING/FYVE/PHD"/>
</dbReference>
<name>A0A9Q0T5I3_9ROSI</name>
<evidence type="ECO:0000313" key="7">
    <source>
        <dbReference type="Proteomes" id="UP001151752"/>
    </source>
</evidence>
<dbReference type="GO" id="GO:0008270">
    <property type="term" value="F:zinc ion binding"/>
    <property type="evidence" value="ECO:0007669"/>
    <property type="project" value="UniProtKB-KW"/>
</dbReference>
<reference evidence="6" key="2">
    <citation type="journal article" date="2023" name="Int. J. Mol. Sci.">
        <title>De Novo Assembly and Annotation of 11 Diverse Shrub Willow (Salix) Genomes Reveals Novel Gene Organization in Sex-Linked Regions.</title>
        <authorList>
            <person name="Hyden B."/>
            <person name="Feng K."/>
            <person name="Yates T.B."/>
            <person name="Jawdy S."/>
            <person name="Cereghino C."/>
            <person name="Smart L.B."/>
            <person name="Muchero W."/>
        </authorList>
    </citation>
    <scope>NUCLEOTIDE SEQUENCE</scope>
    <source>
        <tissue evidence="6">Shoot tip</tissue>
    </source>
</reference>
<dbReference type="InterPro" id="IPR001841">
    <property type="entry name" value="Znf_RING"/>
</dbReference>
<dbReference type="FunFam" id="3.30.40.10:FF:000239">
    <property type="entry name" value="probable BOI-related E3 ubiquitin-protein ligase 2"/>
    <property type="match status" value="1"/>
</dbReference>
<keyword evidence="1" id="KW-0479">Metal-binding</keyword>
<dbReference type="AlphaFoldDB" id="A0A9Q0T5I3"/>
<keyword evidence="2 4" id="KW-0863">Zinc-finger</keyword>
<dbReference type="PROSITE" id="PS50089">
    <property type="entry name" value="ZF_RING_2"/>
    <property type="match status" value="1"/>
</dbReference>
<dbReference type="PANTHER" id="PTHR42647:SF5">
    <property type="entry name" value="SBP (S-RIBONUCLEASE BINDING PROTEIN) FAMILY PROTEIN"/>
    <property type="match status" value="1"/>
</dbReference>
<evidence type="ECO:0000256" key="3">
    <source>
        <dbReference type="ARBA" id="ARBA00022833"/>
    </source>
</evidence>
<gene>
    <name evidence="6" type="ORF">OIU74_012583</name>
</gene>
<dbReference type="Gene3D" id="3.30.40.10">
    <property type="entry name" value="Zinc/RING finger domain, C3HC4 (zinc finger)"/>
    <property type="match status" value="1"/>
</dbReference>
<sequence>MAVQAQYPSNALLLNRNGQDGHDYSLQPQPGGYLDQSHMLLDNGGGNHPRKRGRAAPTATTKTTAINKLCMQPQTQPQPLSTTQLIDLSQLHNHRGYHPQPNPNVVSTGLRLSFGDQQQQQNHQYQQQNFGTSTCQSSAFLSSSEDFSTQIKRQRDEIDQFLQAQGEQLRSSLAEKRQRHYRELLGAAEESIARRLREREAEVQKATSKNAELVARATQLSMEAQFWQAKARTQELTATSLQAQLQQAMMNGVAVQDSRRGDGLGCSGGVEGQGQAEDAESAYVDPDRVTVVPGRPSCKSCRKRMASVVLLPCRHLCVCTECDQVVQACPLCLHVRNSSVETWKSELVMYEENASDISSTTTQSHKSHDVVSSTRRKGSNTFFVAYDAPSCNKTRCMPLITTASGDAAFLQLANLLTKD</sequence>
<comment type="caution">
    <text evidence="6">The sequence shown here is derived from an EMBL/GenBank/DDBJ whole genome shotgun (WGS) entry which is preliminary data.</text>
</comment>
<dbReference type="PIRSF" id="PIRSF036836">
    <property type="entry name" value="RNase_bind_SBP1"/>
    <property type="match status" value="1"/>
</dbReference>
<proteinExistence type="predicted"/>
<feature type="domain" description="RING-type" evidence="5">
    <location>
        <begin position="298"/>
        <end position="332"/>
    </location>
</feature>
<protein>
    <submittedName>
        <fullName evidence="6">SBP (S-RIBONUCLEASE BINDING PROTEIN) FAMILY PROTEIN</fullName>
    </submittedName>
</protein>
<dbReference type="PANTHER" id="PTHR42647">
    <property type="entry name" value="SBP (S-RIBONUCLEASE BINDING PROTEIN) FAMILY PROTEIN"/>
    <property type="match status" value="1"/>
</dbReference>
<organism evidence="6 7">
    <name type="scientific">Salix koriyanagi</name>
    <dbReference type="NCBI Taxonomy" id="2511006"/>
    <lineage>
        <taxon>Eukaryota</taxon>
        <taxon>Viridiplantae</taxon>
        <taxon>Streptophyta</taxon>
        <taxon>Embryophyta</taxon>
        <taxon>Tracheophyta</taxon>
        <taxon>Spermatophyta</taxon>
        <taxon>Magnoliopsida</taxon>
        <taxon>eudicotyledons</taxon>
        <taxon>Gunneridae</taxon>
        <taxon>Pentapetalae</taxon>
        <taxon>rosids</taxon>
        <taxon>fabids</taxon>
        <taxon>Malpighiales</taxon>
        <taxon>Salicaceae</taxon>
        <taxon>Saliceae</taxon>
        <taxon>Salix</taxon>
    </lineage>
</organism>
<keyword evidence="3" id="KW-0862">Zinc</keyword>
<dbReference type="EMBL" id="JAPFFM010000016">
    <property type="protein sequence ID" value="KAJ6701255.1"/>
    <property type="molecule type" value="Genomic_DNA"/>
</dbReference>
<dbReference type="GO" id="GO:0004842">
    <property type="term" value="F:ubiquitin-protein transferase activity"/>
    <property type="evidence" value="ECO:0007669"/>
    <property type="project" value="TreeGrafter"/>
</dbReference>
<dbReference type="CDD" id="cd16649">
    <property type="entry name" value="mRING-HC-C3HC5_CGRF1-like"/>
    <property type="match status" value="1"/>
</dbReference>
<evidence type="ECO:0000256" key="1">
    <source>
        <dbReference type="ARBA" id="ARBA00022723"/>
    </source>
</evidence>